<proteinExistence type="predicted"/>
<accession>A0A650CRK6</accession>
<evidence type="ECO:0000256" key="1">
    <source>
        <dbReference type="PROSITE-ProRule" id="PRU00529"/>
    </source>
</evidence>
<keyword evidence="3" id="KW-0808">Transferase</keyword>
<dbReference type="CDD" id="cd11717">
    <property type="entry name" value="THUMP_THUMPD1_like"/>
    <property type="match status" value="1"/>
</dbReference>
<protein>
    <submittedName>
        <fullName evidence="3">RNA methyltransferase</fullName>
    </submittedName>
</protein>
<keyword evidence="3" id="KW-0489">Methyltransferase</keyword>
<dbReference type="PROSITE" id="PS51165">
    <property type="entry name" value="THUMP"/>
    <property type="match status" value="1"/>
</dbReference>
<dbReference type="InterPro" id="IPR004114">
    <property type="entry name" value="THUMP_dom"/>
</dbReference>
<dbReference type="GO" id="GO:0003723">
    <property type="term" value="F:RNA binding"/>
    <property type="evidence" value="ECO:0007669"/>
    <property type="project" value="UniProtKB-UniRule"/>
</dbReference>
<organism evidence="3 4">
    <name type="scientific">Stygiolobus azoricus</name>
    <dbReference type="NCBI Taxonomy" id="41675"/>
    <lineage>
        <taxon>Archaea</taxon>
        <taxon>Thermoproteota</taxon>
        <taxon>Thermoprotei</taxon>
        <taxon>Sulfolobales</taxon>
        <taxon>Sulfolobaceae</taxon>
        <taxon>Stygiolobus</taxon>
    </lineage>
</organism>
<dbReference type="SMART" id="SM00981">
    <property type="entry name" value="THUMP"/>
    <property type="match status" value="1"/>
</dbReference>
<dbReference type="SUPFAM" id="SSF143437">
    <property type="entry name" value="THUMP domain-like"/>
    <property type="match status" value="1"/>
</dbReference>
<keyword evidence="4" id="KW-1185">Reference proteome</keyword>
<keyword evidence="1" id="KW-0694">RNA-binding</keyword>
<evidence type="ECO:0000313" key="4">
    <source>
        <dbReference type="Proteomes" id="UP000423396"/>
    </source>
</evidence>
<evidence type="ECO:0000313" key="3">
    <source>
        <dbReference type="EMBL" id="QGR20460.1"/>
    </source>
</evidence>
<dbReference type="GO" id="GO:0008168">
    <property type="term" value="F:methyltransferase activity"/>
    <property type="evidence" value="ECO:0007669"/>
    <property type="project" value="UniProtKB-KW"/>
</dbReference>
<reference evidence="3 4" key="1">
    <citation type="submission" date="2019-10" db="EMBL/GenBank/DDBJ databases">
        <title>Genome Sequences from Six Type Strain Members of the Archaeal Family Sulfolobaceae: Acidianus ambivalens, Acidianus infernus, Metallosphaera prunae, Stygiolobus azoricus, Sulfolobus metallicus, and Sulfurisphaera ohwakuensis.</title>
        <authorList>
            <person name="Counts J.A."/>
            <person name="Kelly R.M."/>
        </authorList>
    </citation>
    <scope>NUCLEOTIDE SEQUENCE [LARGE SCALE GENOMIC DNA]</scope>
    <source>
        <strain evidence="3 4">FC6</strain>
    </source>
</reference>
<feature type="domain" description="THUMP" evidence="2">
    <location>
        <begin position="60"/>
        <end position="154"/>
    </location>
</feature>
<dbReference type="KEGG" id="sazo:D1868_01470"/>
<dbReference type="EMBL" id="CP045483">
    <property type="protein sequence ID" value="QGR20460.1"/>
    <property type="molecule type" value="Genomic_DNA"/>
</dbReference>
<dbReference type="GO" id="GO:0006400">
    <property type="term" value="P:tRNA modification"/>
    <property type="evidence" value="ECO:0007669"/>
    <property type="project" value="InterPro"/>
</dbReference>
<evidence type="ECO:0000259" key="2">
    <source>
        <dbReference type="PROSITE" id="PS51165"/>
    </source>
</evidence>
<dbReference type="AlphaFoldDB" id="A0A650CRK6"/>
<gene>
    <name evidence="3" type="ORF">D1868_01470</name>
</gene>
<name>A0A650CRK6_9CREN</name>
<dbReference type="Proteomes" id="UP000423396">
    <property type="component" value="Chromosome"/>
</dbReference>
<dbReference type="InterPro" id="IPR040183">
    <property type="entry name" value="THUMPD1-like"/>
</dbReference>
<dbReference type="GO" id="GO:0032259">
    <property type="term" value="P:methylation"/>
    <property type="evidence" value="ECO:0007669"/>
    <property type="project" value="UniProtKB-KW"/>
</dbReference>
<sequence length="158" mass="17931">MVNPVLLVTARKNKENKCIIEIMNRILIRDINVKIEEVVKNVFLVYSSLSPMKAYGLLFSARPSCIAKVYPIHFMIPSTQEEEIIRKTIENAKKIVKTSFYVDCHKRGIEVNCRQIEIGIGLGLKGYAKVNFKKPDFVVVINVIPNIATVSYVKNTFG</sequence>